<feature type="domain" description="EamA" evidence="4">
    <location>
        <begin position="5"/>
        <end position="138"/>
    </location>
</feature>
<dbReference type="EMBL" id="FMYI01000001">
    <property type="protein sequence ID" value="SDB84571.1"/>
    <property type="molecule type" value="Genomic_DNA"/>
</dbReference>
<evidence type="ECO:0000313" key="5">
    <source>
        <dbReference type="EMBL" id="SDB84571.1"/>
    </source>
</evidence>
<keyword evidence="3" id="KW-0812">Transmembrane</keyword>
<evidence type="ECO:0000256" key="1">
    <source>
        <dbReference type="ARBA" id="ARBA00004127"/>
    </source>
</evidence>
<comment type="subcellular location">
    <subcellularLocation>
        <location evidence="1">Endomembrane system</location>
        <topology evidence="1">Multi-pass membrane protein</topology>
    </subcellularLocation>
</comment>
<dbReference type="Pfam" id="PF00892">
    <property type="entry name" value="EamA"/>
    <property type="match status" value="2"/>
</dbReference>
<dbReference type="InterPro" id="IPR037185">
    <property type="entry name" value="EmrE-like"/>
</dbReference>
<sequence>MRFAGIGLVMVAAICWVVSGGIADILMAKGWDPVVISFCRGFVGFICFFTWSLFSFWQNWVISNDLYKWALLAGVGIAGNFTFYFFSIQASSIAVAVTLMYTAPVFVMLISFLLLIERSTWFKWRCIVVVLIAVILLTDAYNFNSISVSFLGVVYGLASGFSYALFIFGFKHASSIAKPQMTLTIAFFTLCCILFLFVDNHEVAAVVRSSDIGSFLLLGIVGAGISFIIYLIGLRRTTPTTASMVAMIEPVTASLFGVILLGNQLTINQVFGMGFILVTITLLSVKQSDDNQ</sequence>
<keyword evidence="3" id="KW-1133">Transmembrane helix</keyword>
<feature type="transmembrane region" description="Helical" evidence="3">
    <location>
        <begin position="149"/>
        <end position="170"/>
    </location>
</feature>
<protein>
    <submittedName>
        <fullName evidence="5">Threonine/homoserine efflux transporter RhtA</fullName>
    </submittedName>
</protein>
<dbReference type="GO" id="GO:0016020">
    <property type="term" value="C:membrane"/>
    <property type="evidence" value="ECO:0007669"/>
    <property type="project" value="InterPro"/>
</dbReference>
<name>A0A1G6GRK5_9BACI</name>
<comment type="similarity">
    <text evidence="2">Belongs to the EamA transporter family.</text>
</comment>
<feature type="transmembrane region" description="Helical" evidence="3">
    <location>
        <begin position="122"/>
        <end position="143"/>
    </location>
</feature>
<dbReference type="InterPro" id="IPR000620">
    <property type="entry name" value="EamA_dom"/>
</dbReference>
<feature type="transmembrane region" description="Helical" evidence="3">
    <location>
        <begin position="212"/>
        <end position="232"/>
    </location>
</feature>
<evidence type="ECO:0000256" key="2">
    <source>
        <dbReference type="ARBA" id="ARBA00007362"/>
    </source>
</evidence>
<keyword evidence="3" id="KW-0472">Membrane</keyword>
<evidence type="ECO:0000256" key="3">
    <source>
        <dbReference type="SAM" id="Phobius"/>
    </source>
</evidence>
<evidence type="ECO:0000259" key="4">
    <source>
        <dbReference type="Pfam" id="PF00892"/>
    </source>
</evidence>
<keyword evidence="6" id="KW-1185">Reference proteome</keyword>
<dbReference type="OrthoDB" id="9814238at2"/>
<dbReference type="RefSeq" id="WP_090792536.1">
    <property type="nucleotide sequence ID" value="NZ_FMYI01000001.1"/>
</dbReference>
<accession>A0A1G6GRK5</accession>
<dbReference type="SUPFAM" id="SSF103481">
    <property type="entry name" value="Multidrug resistance efflux transporter EmrE"/>
    <property type="match status" value="2"/>
</dbReference>
<organism evidence="5 6">
    <name type="scientific">Pelagirhabdus alkalitolerans</name>
    <dbReference type="NCBI Taxonomy" id="1612202"/>
    <lineage>
        <taxon>Bacteria</taxon>
        <taxon>Bacillati</taxon>
        <taxon>Bacillota</taxon>
        <taxon>Bacilli</taxon>
        <taxon>Bacillales</taxon>
        <taxon>Bacillaceae</taxon>
        <taxon>Pelagirhabdus</taxon>
    </lineage>
</organism>
<feature type="transmembrane region" description="Helical" evidence="3">
    <location>
        <begin position="33"/>
        <end position="54"/>
    </location>
</feature>
<dbReference type="STRING" id="1612202.SAMN05421734_101433"/>
<reference evidence="6" key="1">
    <citation type="submission" date="2016-09" db="EMBL/GenBank/DDBJ databases">
        <authorList>
            <person name="Varghese N."/>
            <person name="Submissions S."/>
        </authorList>
    </citation>
    <scope>NUCLEOTIDE SEQUENCE [LARGE SCALE GENOMIC DNA]</scope>
    <source>
        <strain evidence="6">S5</strain>
    </source>
</reference>
<dbReference type="AlphaFoldDB" id="A0A1G6GRK5"/>
<feature type="domain" description="EamA" evidence="4">
    <location>
        <begin position="151"/>
        <end position="284"/>
    </location>
</feature>
<proteinExistence type="inferred from homology"/>
<evidence type="ECO:0000313" key="6">
    <source>
        <dbReference type="Proteomes" id="UP000242949"/>
    </source>
</evidence>
<dbReference type="PANTHER" id="PTHR22911">
    <property type="entry name" value="ACYL-MALONYL CONDENSING ENZYME-RELATED"/>
    <property type="match status" value="1"/>
</dbReference>
<feature type="transmembrane region" description="Helical" evidence="3">
    <location>
        <begin position="92"/>
        <end position="115"/>
    </location>
</feature>
<feature type="transmembrane region" description="Helical" evidence="3">
    <location>
        <begin position="66"/>
        <end position="86"/>
    </location>
</feature>
<feature type="transmembrane region" description="Helical" evidence="3">
    <location>
        <begin position="182"/>
        <end position="200"/>
    </location>
</feature>
<dbReference type="Gene3D" id="1.10.3730.20">
    <property type="match status" value="1"/>
</dbReference>
<dbReference type="PANTHER" id="PTHR22911:SF79">
    <property type="entry name" value="MOBA-LIKE NTP TRANSFERASE DOMAIN-CONTAINING PROTEIN"/>
    <property type="match status" value="1"/>
</dbReference>
<gene>
    <name evidence="5" type="ORF">SAMN05421734_101433</name>
</gene>
<dbReference type="Proteomes" id="UP000242949">
    <property type="component" value="Unassembled WGS sequence"/>
</dbReference>